<gene>
    <name evidence="1" type="ORF">NXF25_010310</name>
</gene>
<dbReference type="AlphaFoldDB" id="A0AAW1BI52"/>
<name>A0AAW1BI52_CROAD</name>
<organism evidence="1 2">
    <name type="scientific">Crotalus adamanteus</name>
    <name type="common">Eastern diamondback rattlesnake</name>
    <dbReference type="NCBI Taxonomy" id="8729"/>
    <lineage>
        <taxon>Eukaryota</taxon>
        <taxon>Metazoa</taxon>
        <taxon>Chordata</taxon>
        <taxon>Craniata</taxon>
        <taxon>Vertebrata</taxon>
        <taxon>Euteleostomi</taxon>
        <taxon>Lepidosauria</taxon>
        <taxon>Squamata</taxon>
        <taxon>Bifurcata</taxon>
        <taxon>Unidentata</taxon>
        <taxon>Episquamata</taxon>
        <taxon>Toxicofera</taxon>
        <taxon>Serpentes</taxon>
        <taxon>Colubroidea</taxon>
        <taxon>Viperidae</taxon>
        <taxon>Crotalinae</taxon>
        <taxon>Crotalus</taxon>
    </lineage>
</organism>
<protein>
    <submittedName>
        <fullName evidence="1">Uncharacterized protein</fullName>
    </submittedName>
</protein>
<keyword evidence="2" id="KW-1185">Reference proteome</keyword>
<dbReference type="Proteomes" id="UP001474421">
    <property type="component" value="Unassembled WGS sequence"/>
</dbReference>
<comment type="caution">
    <text evidence="1">The sequence shown here is derived from an EMBL/GenBank/DDBJ whole genome shotgun (WGS) entry which is preliminary data.</text>
</comment>
<evidence type="ECO:0000313" key="1">
    <source>
        <dbReference type="EMBL" id="KAK9401954.1"/>
    </source>
</evidence>
<dbReference type="EMBL" id="JAOTOJ010000004">
    <property type="protein sequence ID" value="KAK9401954.1"/>
    <property type="molecule type" value="Genomic_DNA"/>
</dbReference>
<accession>A0AAW1BI52</accession>
<sequence>MFVLGRRTVWGGQMSWAAFHLRTRILRPLGAS</sequence>
<proteinExistence type="predicted"/>
<evidence type="ECO:0000313" key="2">
    <source>
        <dbReference type="Proteomes" id="UP001474421"/>
    </source>
</evidence>
<reference evidence="1 2" key="1">
    <citation type="journal article" date="2024" name="Proc. Natl. Acad. Sci. U.S.A.">
        <title>The genetic regulatory architecture and epigenomic basis for age-related changes in rattlesnake venom.</title>
        <authorList>
            <person name="Hogan M.P."/>
            <person name="Holding M.L."/>
            <person name="Nystrom G.S."/>
            <person name="Colston T.J."/>
            <person name="Bartlett D.A."/>
            <person name="Mason A.J."/>
            <person name="Ellsworth S.A."/>
            <person name="Rautsaw R.M."/>
            <person name="Lawrence K.C."/>
            <person name="Strickland J.L."/>
            <person name="He B."/>
            <person name="Fraser P."/>
            <person name="Margres M.J."/>
            <person name="Gilbert D.M."/>
            <person name="Gibbs H.L."/>
            <person name="Parkinson C.L."/>
            <person name="Rokyta D.R."/>
        </authorList>
    </citation>
    <scope>NUCLEOTIDE SEQUENCE [LARGE SCALE GENOMIC DNA]</scope>
    <source>
        <strain evidence="1">DRR0105</strain>
    </source>
</reference>